<organism evidence="1 2">
    <name type="scientific">Streptosporangium vulgare</name>
    <dbReference type="NCBI Taxonomy" id="46190"/>
    <lineage>
        <taxon>Bacteria</taxon>
        <taxon>Bacillati</taxon>
        <taxon>Actinomycetota</taxon>
        <taxon>Actinomycetes</taxon>
        <taxon>Streptosporangiales</taxon>
        <taxon>Streptosporangiaceae</taxon>
        <taxon>Streptosporangium</taxon>
    </lineage>
</organism>
<name>A0ABV5TNL4_9ACTN</name>
<keyword evidence="2" id="KW-1185">Reference proteome</keyword>
<reference evidence="1 2" key="1">
    <citation type="submission" date="2024-09" db="EMBL/GenBank/DDBJ databases">
        <authorList>
            <person name="Sun Q."/>
            <person name="Mori K."/>
        </authorList>
    </citation>
    <scope>NUCLEOTIDE SEQUENCE [LARGE SCALE GENOMIC DNA]</scope>
    <source>
        <strain evidence="1 2">JCM 3028</strain>
    </source>
</reference>
<accession>A0ABV5TNL4</accession>
<sequence>MIDLRVSIDIDRPAAEIWRIVADFGQDPRWRAGVTTMAPDPPGLVVPGTTTDETMRFAGRGFYISGLVTSVVPGREFLWQGTSGIDVEGGRSVVPLDDGRCQVTMWFRLRLPGLLRLRAPILERMLRRRLQQNVRRLGDLVVTTDA</sequence>
<evidence type="ECO:0000313" key="1">
    <source>
        <dbReference type="EMBL" id="MFB9679846.1"/>
    </source>
</evidence>
<dbReference type="Gene3D" id="3.30.530.20">
    <property type="match status" value="1"/>
</dbReference>
<comment type="caution">
    <text evidence="1">The sequence shown here is derived from an EMBL/GenBank/DDBJ whole genome shotgun (WGS) entry which is preliminary data.</text>
</comment>
<dbReference type="Pfam" id="PF10604">
    <property type="entry name" value="Polyketide_cyc2"/>
    <property type="match status" value="1"/>
</dbReference>
<dbReference type="InterPro" id="IPR019587">
    <property type="entry name" value="Polyketide_cyclase/dehydratase"/>
</dbReference>
<dbReference type="RefSeq" id="WP_386161101.1">
    <property type="nucleotide sequence ID" value="NZ_JBHMBS010000018.1"/>
</dbReference>
<dbReference type="SUPFAM" id="SSF55961">
    <property type="entry name" value="Bet v1-like"/>
    <property type="match status" value="1"/>
</dbReference>
<protein>
    <submittedName>
        <fullName evidence="1">SRPBCC family protein</fullName>
    </submittedName>
</protein>
<dbReference type="EMBL" id="JBHMBS010000018">
    <property type="protein sequence ID" value="MFB9679846.1"/>
    <property type="molecule type" value="Genomic_DNA"/>
</dbReference>
<proteinExistence type="predicted"/>
<gene>
    <name evidence="1" type="ORF">ACFFRH_30545</name>
</gene>
<dbReference type="Proteomes" id="UP001589610">
    <property type="component" value="Unassembled WGS sequence"/>
</dbReference>
<evidence type="ECO:0000313" key="2">
    <source>
        <dbReference type="Proteomes" id="UP001589610"/>
    </source>
</evidence>
<dbReference type="InterPro" id="IPR023393">
    <property type="entry name" value="START-like_dom_sf"/>
</dbReference>